<accession>A0A7Y9WES1</accession>
<proteinExistence type="predicted"/>
<dbReference type="EMBL" id="JACCAU010000001">
    <property type="protein sequence ID" value="NYH18931.1"/>
    <property type="molecule type" value="Genomic_DNA"/>
</dbReference>
<evidence type="ECO:0000313" key="2">
    <source>
        <dbReference type="Proteomes" id="UP000572540"/>
    </source>
</evidence>
<dbReference type="InterPro" id="IPR021398">
    <property type="entry name" value="DUF3037"/>
</dbReference>
<evidence type="ECO:0008006" key="3">
    <source>
        <dbReference type="Google" id="ProtNLM"/>
    </source>
</evidence>
<name>A0A7Y9WES1_9BURK</name>
<gene>
    <name evidence="1" type="ORF">GGD41_006159</name>
</gene>
<dbReference type="Proteomes" id="UP000572540">
    <property type="component" value="Unassembled WGS sequence"/>
</dbReference>
<dbReference type="AlphaFoldDB" id="A0A7Y9WES1"/>
<dbReference type="RefSeq" id="WP_179706084.1">
    <property type="nucleotide sequence ID" value="NZ_JACCAU010000001.1"/>
</dbReference>
<protein>
    <recommendedName>
        <fullName evidence="3">DUF3037 family protein</fullName>
    </recommendedName>
</protein>
<organism evidence="1 2">
    <name type="scientific">Paraburkholderia bryophila</name>
    <dbReference type="NCBI Taxonomy" id="420952"/>
    <lineage>
        <taxon>Bacteria</taxon>
        <taxon>Pseudomonadati</taxon>
        <taxon>Pseudomonadota</taxon>
        <taxon>Betaproteobacteria</taxon>
        <taxon>Burkholderiales</taxon>
        <taxon>Burkholderiaceae</taxon>
        <taxon>Paraburkholderia</taxon>
    </lineage>
</organism>
<dbReference type="Pfam" id="PF11236">
    <property type="entry name" value="DUF3037"/>
    <property type="match status" value="1"/>
</dbReference>
<sequence length="283" mass="32763">MKYVCRYAIVRFMPYAVTGEFANIGVVVMCPAARYFGYKVIERVARITSFFDELDANIFRKARKAYTDELMRIGQMVERTFWENSHGSDASFADSVFNELVRPREALMYCADERVVLADDPAEKMAELFDHYVGRAFATKAYQERDVEKRVHRILRVAELTDLYQEHTLGRADAYKARMPFARLDEQGRALRAIKPLFLAHEDATRLYDHGWEWLGKVRKLRSDKVLVGDVLFAVKSPQENFGPRANAYCELVEQIRSEDIKVVDENDDGKIVQFAKTEEQFG</sequence>
<reference evidence="1 2" key="1">
    <citation type="submission" date="2020-07" db="EMBL/GenBank/DDBJ databases">
        <title>Exploring microbial biodiversity for novel pathways involved in the catabolism of aromatic compounds derived from lignin.</title>
        <authorList>
            <person name="Elkins J."/>
        </authorList>
    </citation>
    <scope>NUCLEOTIDE SEQUENCE [LARGE SCALE GENOMIC DNA]</scope>
    <source>
        <strain evidence="1 2">H2C3B</strain>
    </source>
</reference>
<evidence type="ECO:0000313" key="1">
    <source>
        <dbReference type="EMBL" id="NYH18931.1"/>
    </source>
</evidence>
<comment type="caution">
    <text evidence="1">The sequence shown here is derived from an EMBL/GenBank/DDBJ whole genome shotgun (WGS) entry which is preliminary data.</text>
</comment>